<dbReference type="InterPro" id="IPR026838">
    <property type="entry name" value="YheC/D"/>
</dbReference>
<dbReference type="Pfam" id="PF14398">
    <property type="entry name" value="ATPgrasp_YheCD"/>
    <property type="match status" value="1"/>
</dbReference>
<dbReference type="Gene3D" id="3.30.470.20">
    <property type="entry name" value="ATP-grasp fold, B domain"/>
    <property type="match status" value="1"/>
</dbReference>
<evidence type="ECO:0000313" key="2">
    <source>
        <dbReference type="Proteomes" id="UP001518925"/>
    </source>
</evidence>
<dbReference type="EMBL" id="JAFELM010000030">
    <property type="protein sequence ID" value="MBM6618196.1"/>
    <property type="molecule type" value="Genomic_DNA"/>
</dbReference>
<reference evidence="1 2" key="1">
    <citation type="submission" date="2021-02" db="EMBL/GenBank/DDBJ databases">
        <title>Bacillus sp. RD4P76, an endophyte from a halophyte.</title>
        <authorList>
            <person name="Sun J.-Q."/>
        </authorList>
    </citation>
    <scope>NUCLEOTIDE SEQUENCE [LARGE SCALE GENOMIC DNA]</scope>
    <source>
        <strain evidence="1 2">RD4P76</strain>
    </source>
</reference>
<dbReference type="Proteomes" id="UP001518925">
    <property type="component" value="Unassembled WGS sequence"/>
</dbReference>
<accession>A0ABS2DII2</accession>
<name>A0ABS2DII2_9BACI</name>
<protein>
    <submittedName>
        <fullName evidence="1">YheC/YheD family protein</fullName>
    </submittedName>
</protein>
<gene>
    <name evidence="1" type="ORF">JR050_11055</name>
</gene>
<evidence type="ECO:0000313" key="1">
    <source>
        <dbReference type="EMBL" id="MBM6618196.1"/>
    </source>
</evidence>
<proteinExistence type="predicted"/>
<sequence length="444" mass="51524">MMKIIYKNNRIEGRKSELPIIELSSSFMKKNIINEGTINVKFGNWLGTFTLKKNEQLTENVIALEKKSLPFDIPAHLPYEMNYKGNTLHIGPIIAFIAVKKTRNLTHKLLEQNKDRFEDYKEIGGLLFVCSGDAIDFSKETIEGYYYNPNATDALTRWKKGTFPFPDSIFKKLTLPMEKERELQKKLENKVFNTNRFSKLDLWRAFSSNNNLRNYLPYTIEYESIGALSRMVQNFETVYVKPVIGLKGIGIFMIKYEEDYFSITNHEKEKKYFKSISEVDLYLTTIIGNERYLIQQGIPTIHKNKHVDFRLYFQKDKYHRWVCQGTLGRVGQEGSVITNLQQIAHLADGLKAIKIVFHESEEEAKRILYETINVCIHLCQALQGKLGHYGDIALDVIIDQHQKPWILEVNNGYGTKSLRALNDMDLLKRLKTTPFQYAKSLAGF</sequence>
<keyword evidence="2" id="KW-1185">Reference proteome</keyword>
<dbReference type="SUPFAM" id="SSF56059">
    <property type="entry name" value="Glutathione synthetase ATP-binding domain-like"/>
    <property type="match status" value="1"/>
</dbReference>
<comment type="caution">
    <text evidence="1">The sequence shown here is derived from an EMBL/GenBank/DDBJ whole genome shotgun (WGS) entry which is preliminary data.</text>
</comment>
<organism evidence="1 2">
    <name type="scientific">Bacillus suaedaesalsae</name>
    <dbReference type="NCBI Taxonomy" id="2810349"/>
    <lineage>
        <taxon>Bacteria</taxon>
        <taxon>Bacillati</taxon>
        <taxon>Bacillota</taxon>
        <taxon>Bacilli</taxon>
        <taxon>Bacillales</taxon>
        <taxon>Bacillaceae</taxon>
        <taxon>Bacillus</taxon>
    </lineage>
</organism>